<comment type="caution">
    <text evidence="3">The sequence shown here is derived from an EMBL/GenBank/DDBJ whole genome shotgun (WGS) entry which is preliminary data.</text>
</comment>
<gene>
    <name evidence="3" type="ORF">EDB81DRAFT_121786</name>
</gene>
<dbReference type="Proteomes" id="UP000738349">
    <property type="component" value="Unassembled WGS sequence"/>
</dbReference>
<reference evidence="3" key="1">
    <citation type="journal article" date="2021" name="Nat. Commun.">
        <title>Genetic determinants of endophytism in the Arabidopsis root mycobiome.</title>
        <authorList>
            <person name="Mesny F."/>
            <person name="Miyauchi S."/>
            <person name="Thiergart T."/>
            <person name="Pickel B."/>
            <person name="Atanasova L."/>
            <person name="Karlsson M."/>
            <person name="Huettel B."/>
            <person name="Barry K.W."/>
            <person name="Haridas S."/>
            <person name="Chen C."/>
            <person name="Bauer D."/>
            <person name="Andreopoulos W."/>
            <person name="Pangilinan J."/>
            <person name="LaButti K."/>
            <person name="Riley R."/>
            <person name="Lipzen A."/>
            <person name="Clum A."/>
            <person name="Drula E."/>
            <person name="Henrissat B."/>
            <person name="Kohler A."/>
            <person name="Grigoriev I.V."/>
            <person name="Martin F.M."/>
            <person name="Hacquard S."/>
        </authorList>
    </citation>
    <scope>NUCLEOTIDE SEQUENCE</scope>
    <source>
        <strain evidence="3">MPI-CAGE-AT-0147</strain>
    </source>
</reference>
<feature type="signal peptide" evidence="2">
    <location>
        <begin position="1"/>
        <end position="20"/>
    </location>
</feature>
<evidence type="ECO:0008006" key="5">
    <source>
        <dbReference type="Google" id="ProtNLM"/>
    </source>
</evidence>
<dbReference type="EMBL" id="JAGMUV010000016">
    <property type="protein sequence ID" value="KAH7132919.1"/>
    <property type="molecule type" value="Genomic_DNA"/>
</dbReference>
<evidence type="ECO:0000256" key="1">
    <source>
        <dbReference type="SAM" id="Phobius"/>
    </source>
</evidence>
<keyword evidence="4" id="KW-1185">Reference proteome</keyword>
<protein>
    <recommendedName>
        <fullName evidence="5">Secreted protein</fullName>
    </recommendedName>
</protein>
<keyword evidence="1" id="KW-0812">Transmembrane</keyword>
<feature type="transmembrane region" description="Helical" evidence="1">
    <location>
        <begin position="64"/>
        <end position="82"/>
    </location>
</feature>
<keyword evidence="2" id="KW-0732">Signal</keyword>
<evidence type="ECO:0000313" key="3">
    <source>
        <dbReference type="EMBL" id="KAH7132919.1"/>
    </source>
</evidence>
<name>A0A9P9IW47_9HYPO</name>
<feature type="chain" id="PRO_5040298332" description="Secreted protein" evidence="2">
    <location>
        <begin position="21"/>
        <end position="137"/>
    </location>
</feature>
<organism evidence="3 4">
    <name type="scientific">Dactylonectria macrodidyma</name>
    <dbReference type="NCBI Taxonomy" id="307937"/>
    <lineage>
        <taxon>Eukaryota</taxon>
        <taxon>Fungi</taxon>
        <taxon>Dikarya</taxon>
        <taxon>Ascomycota</taxon>
        <taxon>Pezizomycotina</taxon>
        <taxon>Sordariomycetes</taxon>
        <taxon>Hypocreomycetidae</taxon>
        <taxon>Hypocreales</taxon>
        <taxon>Nectriaceae</taxon>
        <taxon>Dactylonectria</taxon>
    </lineage>
</organism>
<sequence>MKRTTVHQCVLLVLMQQLFARRASKLAFAWALLSSSVGGSVTGFPAPCSCNGASNIQHTLSGRFSAASGMIFGCFFYSTNLLRLLRLAPNKVWPAFVFSDGTKTNWLTGWLTKYYQDYLVAKMAGCCDFSISGGVAI</sequence>
<keyword evidence="1" id="KW-0472">Membrane</keyword>
<accession>A0A9P9IW47</accession>
<proteinExistence type="predicted"/>
<evidence type="ECO:0000313" key="4">
    <source>
        <dbReference type="Proteomes" id="UP000738349"/>
    </source>
</evidence>
<evidence type="ECO:0000256" key="2">
    <source>
        <dbReference type="SAM" id="SignalP"/>
    </source>
</evidence>
<keyword evidence="1" id="KW-1133">Transmembrane helix</keyword>
<dbReference type="OrthoDB" id="10336764at2759"/>
<dbReference type="AlphaFoldDB" id="A0A9P9IW47"/>